<feature type="region of interest" description="Disordered" evidence="1">
    <location>
        <begin position="1"/>
        <end position="50"/>
    </location>
</feature>
<proteinExistence type="predicted"/>
<sequence>MQDEYEQTQGKKPVATNAHSDLNHVGGISDELGGVDPRADENLIRLSGGN</sequence>
<organism evidence="2 3">
    <name type="scientific">Acetonema longum DSM 6540</name>
    <dbReference type="NCBI Taxonomy" id="1009370"/>
    <lineage>
        <taxon>Bacteria</taxon>
        <taxon>Bacillati</taxon>
        <taxon>Bacillota</taxon>
        <taxon>Negativicutes</taxon>
        <taxon>Acetonemataceae</taxon>
        <taxon>Acetonema</taxon>
    </lineage>
</organism>
<evidence type="ECO:0000313" key="3">
    <source>
        <dbReference type="Proteomes" id="UP000003240"/>
    </source>
</evidence>
<dbReference type="RefSeq" id="WP_004095503.1">
    <property type="nucleotide sequence ID" value="NZ_AFGF01000085.1"/>
</dbReference>
<evidence type="ECO:0000313" key="2">
    <source>
        <dbReference type="EMBL" id="EGO63896.1"/>
    </source>
</evidence>
<keyword evidence="3" id="KW-1185">Reference proteome</keyword>
<gene>
    <name evidence="2" type="ORF">ALO_11019</name>
</gene>
<comment type="caution">
    <text evidence="2">The sequence shown here is derived from an EMBL/GenBank/DDBJ whole genome shotgun (WGS) entry which is preliminary data.</text>
</comment>
<dbReference type="EMBL" id="AFGF01000085">
    <property type="protein sequence ID" value="EGO63896.1"/>
    <property type="molecule type" value="Genomic_DNA"/>
</dbReference>
<accession>F7NJE8</accession>
<name>F7NJE8_9FIRM</name>
<dbReference type="STRING" id="1009370.ALO_11019"/>
<dbReference type="AlphaFoldDB" id="F7NJE8"/>
<reference evidence="2 3" key="1">
    <citation type="journal article" date="2011" name="EMBO J.">
        <title>Structural diversity of bacterial flagellar motors.</title>
        <authorList>
            <person name="Chen S."/>
            <person name="Beeby M."/>
            <person name="Murphy G.E."/>
            <person name="Leadbetter J.R."/>
            <person name="Hendrixson D.R."/>
            <person name="Briegel A."/>
            <person name="Li Z."/>
            <person name="Shi J."/>
            <person name="Tocheva E.I."/>
            <person name="Muller A."/>
            <person name="Dobro M.J."/>
            <person name="Jensen G.J."/>
        </authorList>
    </citation>
    <scope>NUCLEOTIDE SEQUENCE [LARGE SCALE GENOMIC DNA]</scope>
    <source>
        <strain evidence="2 3">DSM 6540</strain>
    </source>
</reference>
<dbReference type="Proteomes" id="UP000003240">
    <property type="component" value="Unassembled WGS sequence"/>
</dbReference>
<protein>
    <submittedName>
        <fullName evidence="2">Uncharacterized protein</fullName>
    </submittedName>
</protein>
<evidence type="ECO:0000256" key="1">
    <source>
        <dbReference type="SAM" id="MobiDB-lite"/>
    </source>
</evidence>